<feature type="domain" description="Carboxymuconolactone decarboxylase-like" evidence="2">
    <location>
        <begin position="369"/>
        <end position="444"/>
    </location>
</feature>
<evidence type="ECO:0000313" key="3">
    <source>
        <dbReference type="EMBL" id="MCA9754372.1"/>
    </source>
</evidence>
<evidence type="ECO:0000313" key="4">
    <source>
        <dbReference type="Proteomes" id="UP000739538"/>
    </source>
</evidence>
<name>A0A956SBE7_UNCEI</name>
<dbReference type="Gene3D" id="1.20.1290.10">
    <property type="entry name" value="AhpD-like"/>
    <property type="match status" value="1"/>
</dbReference>
<dbReference type="AlphaFoldDB" id="A0A956SBE7"/>
<evidence type="ECO:0000259" key="2">
    <source>
        <dbReference type="Pfam" id="PF02627"/>
    </source>
</evidence>
<dbReference type="GO" id="GO:0051920">
    <property type="term" value="F:peroxiredoxin activity"/>
    <property type="evidence" value="ECO:0007669"/>
    <property type="project" value="InterPro"/>
</dbReference>
<dbReference type="SUPFAM" id="SSF69118">
    <property type="entry name" value="AhpD-like"/>
    <property type="match status" value="1"/>
</dbReference>
<protein>
    <submittedName>
        <fullName evidence="3">Carboxymuconolactone decarboxylase family protein</fullName>
    </submittedName>
</protein>
<sequence length="463" mass="49886">MKRESASKKSPTGRSASKKTKGAASGKTTKSAKKSAAKSAAKTAEKPAKKAEKPSGKIAKAAAKKAPAKNSTSAATASVKAKAPSAKKSGAKTASAKPSVAKKTAAKKTAPAAKPQATKTSSAQTPAKKSATKGSTKRAGRTAKGRDALSHRLADESAASASPVRANLAKPPTKEAISPTLDADKFHNALRGPVRDSGLPRRIAHGAILPALLSEGRTEQLQEQLDWALEDRVPAFYLAESLLQSYLFVGFPRTINALARLHEVTRSRRRGLGLAADPLHVPSEIPSLDRILGGPGDFGAALKGRRIRLAEGPPMHLESPGEGPGSFERYAREWWRRGSELCRAVYGSQYTRLRENLGRIHPELADWMVFEGYGKVLSRPVITPRERELWIIPLLLVQNVPDQLYSHLRGAKNLGVPMSRIRAVLWLASAIAGPARFAEANEMLDEIERREAAQREDRLRNVY</sequence>
<feature type="compositionally biased region" description="Low complexity" evidence="1">
    <location>
        <begin position="68"/>
        <end position="121"/>
    </location>
</feature>
<gene>
    <name evidence="3" type="ORF">KDA27_01110</name>
</gene>
<dbReference type="PANTHER" id="PTHR33570">
    <property type="entry name" value="4-CARBOXYMUCONOLACTONE DECARBOXYLASE FAMILY PROTEIN"/>
    <property type="match status" value="1"/>
</dbReference>
<feature type="compositionally biased region" description="Basic and acidic residues" evidence="1">
    <location>
        <begin position="144"/>
        <end position="155"/>
    </location>
</feature>
<comment type="caution">
    <text evidence="3">The sequence shown here is derived from an EMBL/GenBank/DDBJ whole genome shotgun (WGS) entry which is preliminary data.</text>
</comment>
<feature type="region of interest" description="Disordered" evidence="1">
    <location>
        <begin position="1"/>
        <end position="178"/>
    </location>
</feature>
<dbReference type="EMBL" id="JAGQHS010000002">
    <property type="protein sequence ID" value="MCA9754372.1"/>
    <property type="molecule type" value="Genomic_DNA"/>
</dbReference>
<evidence type="ECO:0000256" key="1">
    <source>
        <dbReference type="SAM" id="MobiDB-lite"/>
    </source>
</evidence>
<dbReference type="PANTHER" id="PTHR33570:SF2">
    <property type="entry name" value="CARBOXYMUCONOLACTONE DECARBOXYLASE-LIKE DOMAIN-CONTAINING PROTEIN"/>
    <property type="match status" value="1"/>
</dbReference>
<reference evidence="3" key="1">
    <citation type="submission" date="2020-04" db="EMBL/GenBank/DDBJ databases">
        <authorList>
            <person name="Zhang T."/>
        </authorList>
    </citation>
    <scope>NUCLEOTIDE SEQUENCE</scope>
    <source>
        <strain evidence="3">HKST-UBA02</strain>
    </source>
</reference>
<dbReference type="Pfam" id="PF02627">
    <property type="entry name" value="CMD"/>
    <property type="match status" value="1"/>
</dbReference>
<proteinExistence type="predicted"/>
<dbReference type="InterPro" id="IPR003779">
    <property type="entry name" value="CMD-like"/>
</dbReference>
<feature type="compositionally biased region" description="Basic and acidic residues" evidence="1">
    <location>
        <begin position="43"/>
        <end position="55"/>
    </location>
</feature>
<reference evidence="3" key="2">
    <citation type="journal article" date="2021" name="Microbiome">
        <title>Successional dynamics and alternative stable states in a saline activated sludge microbial community over 9 years.</title>
        <authorList>
            <person name="Wang Y."/>
            <person name="Ye J."/>
            <person name="Ju F."/>
            <person name="Liu L."/>
            <person name="Boyd J.A."/>
            <person name="Deng Y."/>
            <person name="Parks D.H."/>
            <person name="Jiang X."/>
            <person name="Yin X."/>
            <person name="Woodcroft B.J."/>
            <person name="Tyson G.W."/>
            <person name="Hugenholtz P."/>
            <person name="Polz M.F."/>
            <person name="Zhang T."/>
        </authorList>
    </citation>
    <scope>NUCLEOTIDE SEQUENCE</scope>
    <source>
        <strain evidence="3">HKST-UBA02</strain>
    </source>
</reference>
<dbReference type="InterPro" id="IPR029032">
    <property type="entry name" value="AhpD-like"/>
</dbReference>
<dbReference type="InterPro" id="IPR052512">
    <property type="entry name" value="4CMD/NDH-1_regulator"/>
</dbReference>
<dbReference type="Proteomes" id="UP000739538">
    <property type="component" value="Unassembled WGS sequence"/>
</dbReference>
<accession>A0A956SBE7</accession>
<organism evidence="3 4">
    <name type="scientific">Eiseniibacteriota bacterium</name>
    <dbReference type="NCBI Taxonomy" id="2212470"/>
    <lineage>
        <taxon>Bacteria</taxon>
        <taxon>Candidatus Eiseniibacteriota</taxon>
    </lineage>
</organism>